<dbReference type="KEGG" id="fcy:FRACYDRAFT_231246"/>
<dbReference type="EMBL" id="KV784433">
    <property type="protein sequence ID" value="OEU06027.1"/>
    <property type="molecule type" value="Genomic_DNA"/>
</dbReference>
<feature type="region of interest" description="Disordered" evidence="1">
    <location>
        <begin position="101"/>
        <end position="123"/>
    </location>
</feature>
<reference evidence="2 3" key="1">
    <citation type="submission" date="2016-09" db="EMBL/GenBank/DDBJ databases">
        <title>Extensive genetic diversity and differential bi-allelic expression allows diatom success in the polar Southern Ocean.</title>
        <authorList>
            <consortium name="DOE Joint Genome Institute"/>
            <person name="Mock T."/>
            <person name="Otillar R.P."/>
            <person name="Strauss J."/>
            <person name="Dupont C."/>
            <person name="Frickenhaus S."/>
            <person name="Maumus F."/>
            <person name="Mcmullan M."/>
            <person name="Sanges R."/>
            <person name="Schmutz J."/>
            <person name="Toseland A."/>
            <person name="Valas R."/>
            <person name="Veluchamy A."/>
            <person name="Ward B.J."/>
            <person name="Allen A."/>
            <person name="Barry K."/>
            <person name="Falciatore A."/>
            <person name="Ferrante M."/>
            <person name="Fortunato A.E."/>
            <person name="Gloeckner G."/>
            <person name="Gruber A."/>
            <person name="Hipkin R."/>
            <person name="Janech M."/>
            <person name="Kroth P."/>
            <person name="Leese F."/>
            <person name="Lindquist E."/>
            <person name="Lyon B.R."/>
            <person name="Martin J."/>
            <person name="Mayer C."/>
            <person name="Parker M."/>
            <person name="Quesneville H."/>
            <person name="Raymond J."/>
            <person name="Uhlig C."/>
            <person name="Valentin K.U."/>
            <person name="Worden A.Z."/>
            <person name="Armbrust E.V."/>
            <person name="Bowler C."/>
            <person name="Green B."/>
            <person name="Moulton V."/>
            <person name="Van Oosterhout C."/>
            <person name="Grigoriev I."/>
        </authorList>
    </citation>
    <scope>NUCLEOTIDE SEQUENCE [LARGE SCALE GENOMIC DNA]</scope>
    <source>
        <strain evidence="2 3">CCMP1102</strain>
    </source>
</reference>
<keyword evidence="3" id="KW-1185">Reference proteome</keyword>
<evidence type="ECO:0000313" key="2">
    <source>
        <dbReference type="EMBL" id="OEU06027.1"/>
    </source>
</evidence>
<dbReference type="OrthoDB" id="206433at2759"/>
<protein>
    <submittedName>
        <fullName evidence="2">Uncharacterized protein</fullName>
    </submittedName>
</protein>
<feature type="compositionally biased region" description="Acidic residues" evidence="1">
    <location>
        <begin position="101"/>
        <end position="112"/>
    </location>
</feature>
<name>A0A1E7EJG1_9STRA</name>
<dbReference type="AlphaFoldDB" id="A0A1E7EJG1"/>
<evidence type="ECO:0000256" key="1">
    <source>
        <dbReference type="SAM" id="MobiDB-lite"/>
    </source>
</evidence>
<dbReference type="Proteomes" id="UP000095751">
    <property type="component" value="Unassembled WGS sequence"/>
</dbReference>
<sequence length="276" mass="32427">MPLIIDDYKPSAYEKKRLERIKKNEEHMKKLGLHKYQDFMKNTNTVSVAVKKKAVRIKSKKPVQRRRSGRLSFKSSNSMVVMLDLDQVDGLDKVVKQWDENDEDDDENDGDDNQNQNNNKSTVVTRRISINPDEYKLSDRDRISLFSAVEEGIVDEHYLSKFQEFLEYHDGISVQNVKNVMKQARKLASGDGIRYGSKNYGWPENCYFKKNIKITPLSDFIKLMNEGQEYENKYGRDRSNGWLLRHPLKKLLLFQHFILNNPSFLTSELKLKDYYA</sequence>
<proteinExistence type="predicted"/>
<accession>A0A1E7EJG1</accession>
<dbReference type="InParanoid" id="A0A1E7EJG1"/>
<gene>
    <name evidence="2" type="ORF">FRACYDRAFT_231246</name>
</gene>
<organism evidence="2 3">
    <name type="scientific">Fragilariopsis cylindrus CCMP1102</name>
    <dbReference type="NCBI Taxonomy" id="635003"/>
    <lineage>
        <taxon>Eukaryota</taxon>
        <taxon>Sar</taxon>
        <taxon>Stramenopiles</taxon>
        <taxon>Ochrophyta</taxon>
        <taxon>Bacillariophyta</taxon>
        <taxon>Bacillariophyceae</taxon>
        <taxon>Bacillariophycidae</taxon>
        <taxon>Bacillariales</taxon>
        <taxon>Bacillariaceae</taxon>
        <taxon>Fragilariopsis</taxon>
    </lineage>
</organism>
<evidence type="ECO:0000313" key="3">
    <source>
        <dbReference type="Proteomes" id="UP000095751"/>
    </source>
</evidence>